<name>A0A511D3A2_9PSEU</name>
<accession>A0A511D3A2</accession>
<dbReference type="EMBL" id="BJVI01000008">
    <property type="protein sequence ID" value="GEL17388.1"/>
    <property type="molecule type" value="Genomic_DNA"/>
</dbReference>
<evidence type="ECO:0000256" key="1">
    <source>
        <dbReference type="SAM" id="MobiDB-lite"/>
    </source>
</evidence>
<feature type="compositionally biased region" description="Basic residues" evidence="1">
    <location>
        <begin position="144"/>
        <end position="157"/>
    </location>
</feature>
<reference evidence="2 3" key="1">
    <citation type="submission" date="2019-07" db="EMBL/GenBank/DDBJ databases">
        <title>Whole genome shotgun sequence of Pseudonocardia asaccharolytica NBRC 16224.</title>
        <authorList>
            <person name="Hosoyama A."/>
            <person name="Uohara A."/>
            <person name="Ohji S."/>
            <person name="Ichikawa N."/>
        </authorList>
    </citation>
    <scope>NUCLEOTIDE SEQUENCE [LARGE SCALE GENOMIC DNA]</scope>
    <source>
        <strain evidence="2 3">NBRC 16224</strain>
    </source>
</reference>
<comment type="caution">
    <text evidence="2">The sequence shown here is derived from an EMBL/GenBank/DDBJ whole genome shotgun (WGS) entry which is preliminary data.</text>
</comment>
<feature type="region of interest" description="Disordered" evidence="1">
    <location>
        <begin position="134"/>
        <end position="163"/>
    </location>
</feature>
<keyword evidence="3" id="KW-1185">Reference proteome</keyword>
<organism evidence="2 3">
    <name type="scientific">Pseudonocardia asaccharolytica DSM 44247 = NBRC 16224</name>
    <dbReference type="NCBI Taxonomy" id="1123024"/>
    <lineage>
        <taxon>Bacteria</taxon>
        <taxon>Bacillati</taxon>
        <taxon>Actinomycetota</taxon>
        <taxon>Actinomycetes</taxon>
        <taxon>Pseudonocardiales</taxon>
        <taxon>Pseudonocardiaceae</taxon>
        <taxon>Pseudonocardia</taxon>
    </lineage>
</organism>
<dbReference type="AlphaFoldDB" id="A0A511D3A2"/>
<evidence type="ECO:0000313" key="3">
    <source>
        <dbReference type="Proteomes" id="UP000321328"/>
    </source>
</evidence>
<dbReference type="Proteomes" id="UP000321328">
    <property type="component" value="Unassembled WGS sequence"/>
</dbReference>
<proteinExistence type="predicted"/>
<gene>
    <name evidence="2" type="ORF">PA7_12250</name>
</gene>
<sequence length="163" mass="17829">MRPFRRNEAATLPTPTARGWLGDVAAGALAVVCWLKTDSGYAPVPWLKGVGDVRPARLPEHATWYLATNLPRPGGPRETESPHRAADPAEVVRLYGIRNWIERGYKQVTDELGWADFQVRSDLAIRRNQTLVNCASPSAGRPGSPRRPRGRPGRGRSGRSAAG</sequence>
<evidence type="ECO:0000313" key="2">
    <source>
        <dbReference type="EMBL" id="GEL17388.1"/>
    </source>
</evidence>
<protein>
    <submittedName>
        <fullName evidence="2">Uncharacterized protein</fullName>
    </submittedName>
</protein>